<sequence length="35" mass="4196">MVWYADHCGQRQKTYSECDDGTYNTDIPWQQVEKV</sequence>
<reference evidence="2" key="1">
    <citation type="journal article" date="2017" name="Nat. Commun.">
        <title>The North American bullfrog draft genome provides insight into hormonal regulation of long noncoding RNA.</title>
        <authorList>
            <person name="Hammond S.A."/>
            <person name="Warren R.L."/>
            <person name="Vandervalk B.P."/>
            <person name="Kucuk E."/>
            <person name="Khan H."/>
            <person name="Gibb E.A."/>
            <person name="Pandoh P."/>
            <person name="Kirk H."/>
            <person name="Zhao Y."/>
            <person name="Jones M."/>
            <person name="Mungall A.J."/>
            <person name="Coope R."/>
            <person name="Pleasance S."/>
            <person name="Moore R.A."/>
            <person name="Holt R.A."/>
            <person name="Round J.M."/>
            <person name="Ohora S."/>
            <person name="Walle B.V."/>
            <person name="Veldhoen N."/>
            <person name="Helbing C.C."/>
            <person name="Birol I."/>
        </authorList>
    </citation>
    <scope>NUCLEOTIDE SEQUENCE [LARGE SCALE GENOMIC DNA]</scope>
</reference>
<organism evidence="1 2">
    <name type="scientific">Aquarana catesbeiana</name>
    <name type="common">American bullfrog</name>
    <name type="synonym">Rana catesbeiana</name>
    <dbReference type="NCBI Taxonomy" id="8400"/>
    <lineage>
        <taxon>Eukaryota</taxon>
        <taxon>Metazoa</taxon>
        <taxon>Chordata</taxon>
        <taxon>Craniata</taxon>
        <taxon>Vertebrata</taxon>
        <taxon>Euteleostomi</taxon>
        <taxon>Amphibia</taxon>
        <taxon>Batrachia</taxon>
        <taxon>Anura</taxon>
        <taxon>Neobatrachia</taxon>
        <taxon>Ranoidea</taxon>
        <taxon>Ranidae</taxon>
        <taxon>Aquarana</taxon>
    </lineage>
</organism>
<evidence type="ECO:0000313" key="1">
    <source>
        <dbReference type="EMBL" id="PIO30404.1"/>
    </source>
</evidence>
<proteinExistence type="predicted"/>
<gene>
    <name evidence="1" type="ORF">AB205_0086360</name>
</gene>
<dbReference type="Proteomes" id="UP000228934">
    <property type="component" value="Unassembled WGS sequence"/>
</dbReference>
<evidence type="ECO:0000313" key="2">
    <source>
        <dbReference type="Proteomes" id="UP000228934"/>
    </source>
</evidence>
<name>A0A2G9RRB7_AQUCT</name>
<feature type="non-terminal residue" evidence="1">
    <location>
        <position position="35"/>
    </location>
</feature>
<protein>
    <submittedName>
        <fullName evidence="1">Uncharacterized protein</fullName>
    </submittedName>
</protein>
<keyword evidence="2" id="KW-1185">Reference proteome</keyword>
<accession>A0A2G9RRB7</accession>
<dbReference type="EMBL" id="KV935998">
    <property type="protein sequence ID" value="PIO30404.1"/>
    <property type="molecule type" value="Genomic_DNA"/>
</dbReference>
<dbReference type="AlphaFoldDB" id="A0A2G9RRB7"/>